<reference evidence="2 3" key="2">
    <citation type="journal article" date="2013" name="Plant Cell Physiol.">
        <title>Rice Annotation Project Database (RAP-DB): an integrative and interactive database for rice genomics.</title>
        <authorList>
            <person name="Sakai H."/>
            <person name="Lee S.S."/>
            <person name="Tanaka T."/>
            <person name="Numa H."/>
            <person name="Kim J."/>
            <person name="Kawahara Y."/>
            <person name="Wakimoto H."/>
            <person name="Yang C.C."/>
            <person name="Iwamoto M."/>
            <person name="Abe T."/>
            <person name="Yamada Y."/>
            <person name="Muto A."/>
            <person name="Inokuchi H."/>
            <person name="Ikemura T."/>
            <person name="Matsumoto T."/>
            <person name="Sasaki T."/>
            <person name="Itoh T."/>
        </authorList>
    </citation>
    <scope>NUCLEOTIDE SEQUENCE [LARGE SCALE GENOMIC DNA]</scope>
    <source>
        <strain evidence="3">cv. Nipponbare</strain>
    </source>
</reference>
<dbReference type="EMBL" id="AP014963">
    <property type="protein sequence ID" value="BAT01940.1"/>
    <property type="molecule type" value="Genomic_DNA"/>
</dbReference>
<evidence type="ECO:0000256" key="1">
    <source>
        <dbReference type="SAM" id="MobiDB-lite"/>
    </source>
</evidence>
<sequence>MSVMPPESNTHFDSPRPGVAAEGVALTGGAGDGADVAGSRTIVVPLRKGLVSIRKLHLTERVLPPMSSLYDQSSCATILARQLRHLAGDRSGVHCARLYTLGSAASKSASPAAYRRVELYAA</sequence>
<organism evidence="2 3">
    <name type="scientific">Oryza sativa subsp. japonica</name>
    <name type="common">Rice</name>
    <dbReference type="NCBI Taxonomy" id="39947"/>
    <lineage>
        <taxon>Eukaryota</taxon>
        <taxon>Viridiplantae</taxon>
        <taxon>Streptophyta</taxon>
        <taxon>Embryophyta</taxon>
        <taxon>Tracheophyta</taxon>
        <taxon>Spermatophyta</taxon>
        <taxon>Magnoliopsida</taxon>
        <taxon>Liliopsida</taxon>
        <taxon>Poales</taxon>
        <taxon>Poaceae</taxon>
        <taxon>BOP clade</taxon>
        <taxon>Oryzoideae</taxon>
        <taxon>Oryzeae</taxon>
        <taxon>Oryzinae</taxon>
        <taxon>Oryza</taxon>
        <taxon>Oryza sativa</taxon>
    </lineage>
</organism>
<accession>A0A0P0X708</accession>
<reference evidence="3" key="1">
    <citation type="journal article" date="2005" name="Nature">
        <title>The map-based sequence of the rice genome.</title>
        <authorList>
            <consortium name="International rice genome sequencing project (IRGSP)"/>
            <person name="Matsumoto T."/>
            <person name="Wu J."/>
            <person name="Kanamori H."/>
            <person name="Katayose Y."/>
            <person name="Fujisawa M."/>
            <person name="Namiki N."/>
            <person name="Mizuno H."/>
            <person name="Yamamoto K."/>
            <person name="Antonio B.A."/>
            <person name="Baba T."/>
            <person name="Sakata K."/>
            <person name="Nagamura Y."/>
            <person name="Aoki H."/>
            <person name="Arikawa K."/>
            <person name="Arita K."/>
            <person name="Bito T."/>
            <person name="Chiden Y."/>
            <person name="Fujitsuka N."/>
            <person name="Fukunaka R."/>
            <person name="Hamada M."/>
            <person name="Harada C."/>
            <person name="Hayashi A."/>
            <person name="Hijishita S."/>
            <person name="Honda M."/>
            <person name="Hosokawa S."/>
            <person name="Ichikawa Y."/>
            <person name="Idonuma A."/>
            <person name="Iijima M."/>
            <person name="Ikeda M."/>
            <person name="Ikeno M."/>
            <person name="Ito K."/>
            <person name="Ito S."/>
            <person name="Ito T."/>
            <person name="Ito Y."/>
            <person name="Ito Y."/>
            <person name="Iwabuchi A."/>
            <person name="Kamiya K."/>
            <person name="Karasawa W."/>
            <person name="Kurita K."/>
            <person name="Katagiri S."/>
            <person name="Kikuta A."/>
            <person name="Kobayashi H."/>
            <person name="Kobayashi N."/>
            <person name="Machita K."/>
            <person name="Maehara T."/>
            <person name="Masukawa M."/>
            <person name="Mizubayashi T."/>
            <person name="Mukai Y."/>
            <person name="Nagasaki H."/>
            <person name="Nagata Y."/>
            <person name="Naito S."/>
            <person name="Nakashima M."/>
            <person name="Nakama Y."/>
            <person name="Nakamichi Y."/>
            <person name="Nakamura M."/>
            <person name="Meguro A."/>
            <person name="Negishi M."/>
            <person name="Ohta I."/>
            <person name="Ohta T."/>
            <person name="Okamoto M."/>
            <person name="Ono N."/>
            <person name="Saji S."/>
            <person name="Sakaguchi M."/>
            <person name="Sakai K."/>
            <person name="Shibata M."/>
            <person name="Shimokawa T."/>
            <person name="Song J."/>
            <person name="Takazaki Y."/>
            <person name="Terasawa K."/>
            <person name="Tsugane M."/>
            <person name="Tsuji K."/>
            <person name="Ueda S."/>
            <person name="Waki K."/>
            <person name="Yamagata H."/>
            <person name="Yamamoto M."/>
            <person name="Yamamoto S."/>
            <person name="Yamane H."/>
            <person name="Yoshiki S."/>
            <person name="Yoshihara R."/>
            <person name="Yukawa K."/>
            <person name="Zhong H."/>
            <person name="Yano M."/>
            <person name="Yuan Q."/>
            <person name="Ouyang S."/>
            <person name="Liu J."/>
            <person name="Jones K.M."/>
            <person name="Gansberger K."/>
            <person name="Moffat K."/>
            <person name="Hill J."/>
            <person name="Bera J."/>
            <person name="Fadrosh D."/>
            <person name="Jin S."/>
            <person name="Johri S."/>
            <person name="Kim M."/>
            <person name="Overton L."/>
            <person name="Reardon M."/>
            <person name="Tsitrin T."/>
            <person name="Vuong H."/>
            <person name="Weaver B."/>
            <person name="Ciecko A."/>
            <person name="Tallon L."/>
            <person name="Jackson J."/>
            <person name="Pai G."/>
            <person name="Aken S.V."/>
            <person name="Utterback T."/>
            <person name="Reidmuller S."/>
            <person name="Feldblyum T."/>
            <person name="Hsiao J."/>
            <person name="Zismann V."/>
            <person name="Iobst S."/>
            <person name="de Vazeille A.R."/>
            <person name="Buell C.R."/>
            <person name="Ying K."/>
            <person name="Li Y."/>
            <person name="Lu T."/>
            <person name="Huang Y."/>
            <person name="Zhao Q."/>
            <person name="Feng Q."/>
            <person name="Zhang L."/>
            <person name="Zhu J."/>
            <person name="Weng Q."/>
            <person name="Mu J."/>
            <person name="Lu Y."/>
            <person name="Fan D."/>
            <person name="Liu Y."/>
            <person name="Guan J."/>
            <person name="Zhang Y."/>
            <person name="Yu S."/>
            <person name="Liu X."/>
            <person name="Zhang Y."/>
            <person name="Hong G."/>
            <person name="Han B."/>
            <person name="Choisne N."/>
            <person name="Demange N."/>
            <person name="Orjeda G."/>
            <person name="Samain S."/>
            <person name="Cattolico L."/>
            <person name="Pelletier E."/>
            <person name="Couloux A."/>
            <person name="Segurens B."/>
            <person name="Wincker P."/>
            <person name="D'Hont A."/>
            <person name="Scarpelli C."/>
            <person name="Weissenbach J."/>
            <person name="Salanoubat M."/>
            <person name="Quetier F."/>
            <person name="Yu Y."/>
            <person name="Kim H.R."/>
            <person name="Rambo T."/>
            <person name="Currie J."/>
            <person name="Collura K."/>
            <person name="Luo M."/>
            <person name="Yang T."/>
            <person name="Ammiraju J.S.S."/>
            <person name="Engler F."/>
            <person name="Soderlund C."/>
            <person name="Wing R.A."/>
            <person name="Palmer L.E."/>
            <person name="de la Bastide M."/>
            <person name="Spiegel L."/>
            <person name="Nascimento L."/>
            <person name="Zutavern T."/>
            <person name="O'Shaughnessy A."/>
            <person name="Dike S."/>
            <person name="Dedhia N."/>
            <person name="Preston R."/>
            <person name="Balija V."/>
            <person name="McCombie W.R."/>
            <person name="Chow T."/>
            <person name="Chen H."/>
            <person name="Chung M."/>
            <person name="Chen C."/>
            <person name="Shaw J."/>
            <person name="Wu H."/>
            <person name="Hsiao K."/>
            <person name="Chao Y."/>
            <person name="Chu M."/>
            <person name="Cheng C."/>
            <person name="Hour A."/>
            <person name="Lee P."/>
            <person name="Lin S."/>
            <person name="Lin Y."/>
            <person name="Liou J."/>
            <person name="Liu S."/>
            <person name="Hsing Y."/>
            <person name="Raghuvanshi S."/>
            <person name="Mohanty A."/>
            <person name="Bharti A.K."/>
            <person name="Gaur A."/>
            <person name="Gupta V."/>
            <person name="Kumar D."/>
            <person name="Ravi V."/>
            <person name="Vij S."/>
            <person name="Kapur A."/>
            <person name="Khurana P."/>
            <person name="Khurana P."/>
            <person name="Khurana J.P."/>
            <person name="Tyagi A.K."/>
            <person name="Gaikwad K."/>
            <person name="Singh A."/>
            <person name="Dalal V."/>
            <person name="Srivastava S."/>
            <person name="Dixit A."/>
            <person name="Pal A.K."/>
            <person name="Ghazi I.A."/>
            <person name="Yadav M."/>
            <person name="Pandit A."/>
            <person name="Bhargava A."/>
            <person name="Sureshbabu K."/>
            <person name="Batra K."/>
            <person name="Sharma T.R."/>
            <person name="Mohapatra T."/>
            <person name="Singh N.K."/>
            <person name="Messing J."/>
            <person name="Nelson A.B."/>
            <person name="Fuks G."/>
            <person name="Kavchok S."/>
            <person name="Keizer G."/>
            <person name="Linton E."/>
            <person name="Llaca V."/>
            <person name="Song R."/>
            <person name="Tanyolac B."/>
            <person name="Young S."/>
            <person name="Ho-Il K."/>
            <person name="Hahn J.H."/>
            <person name="Sangsakoo G."/>
            <person name="Vanavichit A."/>
            <person name="de Mattos Luiz.A.T."/>
            <person name="Zimmer P.D."/>
            <person name="Malone G."/>
            <person name="Dellagostin O."/>
            <person name="de Oliveira A.C."/>
            <person name="Bevan M."/>
            <person name="Bancroft I."/>
            <person name="Minx P."/>
            <person name="Cordum H."/>
            <person name="Wilson R."/>
            <person name="Cheng Z."/>
            <person name="Jin W."/>
            <person name="Jiang J."/>
            <person name="Leong S.A."/>
            <person name="Iwama H."/>
            <person name="Gojobori T."/>
            <person name="Itoh T."/>
            <person name="Niimura Y."/>
            <person name="Fujii Y."/>
            <person name="Habara T."/>
            <person name="Sakai H."/>
            <person name="Sato Y."/>
            <person name="Wilson G."/>
            <person name="Kumar K."/>
            <person name="McCouch S."/>
            <person name="Juretic N."/>
            <person name="Hoen D."/>
            <person name="Wright S."/>
            <person name="Bruskiewich R."/>
            <person name="Bureau T."/>
            <person name="Miyao A."/>
            <person name="Hirochika H."/>
            <person name="Nishikawa T."/>
            <person name="Kadowaki K."/>
            <person name="Sugiura M."/>
            <person name="Burr B."/>
            <person name="Sasaki T."/>
        </authorList>
    </citation>
    <scope>NUCLEOTIDE SEQUENCE [LARGE SCALE GENOMIC DNA]</scope>
    <source>
        <strain evidence="3">cv. Nipponbare</strain>
    </source>
</reference>
<proteinExistence type="predicted"/>
<keyword evidence="3" id="KW-1185">Reference proteome</keyword>
<protein>
    <submittedName>
        <fullName evidence="2">Os07g0538250 protein</fullName>
    </submittedName>
</protein>
<reference evidence="2 3" key="3">
    <citation type="journal article" date="2013" name="Rice">
        <title>Improvement of the Oryza sativa Nipponbare reference genome using next generation sequence and optical map data.</title>
        <authorList>
            <person name="Kawahara Y."/>
            <person name="de la Bastide M."/>
            <person name="Hamilton J.P."/>
            <person name="Kanamori H."/>
            <person name="McCombie W.R."/>
            <person name="Ouyang S."/>
            <person name="Schwartz D.C."/>
            <person name="Tanaka T."/>
            <person name="Wu J."/>
            <person name="Zhou S."/>
            <person name="Childs K.L."/>
            <person name="Davidson R.M."/>
            <person name="Lin H."/>
            <person name="Quesada-Ocampo L."/>
            <person name="Vaillancourt B."/>
            <person name="Sakai H."/>
            <person name="Lee S.S."/>
            <person name="Kim J."/>
            <person name="Numa H."/>
            <person name="Itoh T."/>
            <person name="Buell C.R."/>
            <person name="Matsumoto T."/>
        </authorList>
    </citation>
    <scope>NUCLEOTIDE SEQUENCE [LARGE SCALE GENOMIC DNA]</scope>
    <source>
        <strain evidence="3">cv. Nipponbare</strain>
    </source>
</reference>
<dbReference type="Gramene" id="Os07t0538250-00">
    <property type="protein sequence ID" value="Os07t0538250-00"/>
    <property type="gene ID" value="Os07g0538250"/>
</dbReference>
<feature type="region of interest" description="Disordered" evidence="1">
    <location>
        <begin position="1"/>
        <end position="25"/>
    </location>
</feature>
<dbReference type="PaxDb" id="39947-A0A0P0X708"/>
<dbReference type="InParanoid" id="A0A0P0X708"/>
<gene>
    <name evidence="2" type="ordered locus">Os07g0538250</name>
    <name evidence="2" type="ORF">OSNPB_070538250</name>
</gene>
<dbReference type="Proteomes" id="UP000059680">
    <property type="component" value="Chromosome 7"/>
</dbReference>
<evidence type="ECO:0000313" key="2">
    <source>
        <dbReference type="EMBL" id="BAT01940.1"/>
    </source>
</evidence>
<name>A0A0P0X708_ORYSJ</name>
<evidence type="ECO:0000313" key="3">
    <source>
        <dbReference type="Proteomes" id="UP000059680"/>
    </source>
</evidence>
<dbReference type="AlphaFoldDB" id="A0A0P0X708"/>